<sequence>MDAQDKTNNVSNSDPERANVSSANKSWAETSAVDFNDLTEQLEKTLACNQESRRRSVFNHNVANFSEALSKVDEFENYKKQELQKQQNFINYVLQAADNLKHLPPEYPRPEPSEEHQRYLKEGPNTENFMRGSVEFMKNANSYLREMTEALELQASISELSQCSLDDLASKVIHQNLAKTSKNSHTIK</sequence>
<evidence type="ECO:0000256" key="1">
    <source>
        <dbReference type="SAM" id="MobiDB-lite"/>
    </source>
</evidence>
<dbReference type="OrthoDB" id="7934209at2759"/>
<keyword evidence="3" id="KW-1185">Reference proteome</keyword>
<proteinExistence type="predicted"/>
<dbReference type="HOGENOM" id="CLU_1476640_0_0_1"/>
<dbReference type="EMBL" id="CH902621">
    <property type="protein sequence ID" value="EDV44453.1"/>
    <property type="molecule type" value="Genomic_DNA"/>
</dbReference>
<evidence type="ECO:0000313" key="2">
    <source>
        <dbReference type="EMBL" id="EDV44453.1"/>
    </source>
</evidence>
<dbReference type="Proteomes" id="UP000007801">
    <property type="component" value="Unassembled WGS sequence"/>
</dbReference>
<evidence type="ECO:0000313" key="3">
    <source>
        <dbReference type="Proteomes" id="UP000007801"/>
    </source>
</evidence>
<dbReference type="OMA" id="GHLEFRK"/>
<dbReference type="PhylomeDB" id="B3MQ27"/>
<dbReference type="FunCoup" id="B3MQ27">
    <property type="interactions" value="26"/>
</dbReference>
<protein>
    <submittedName>
        <fullName evidence="2">Uncharacterized protein</fullName>
    </submittedName>
</protein>
<dbReference type="GeneID" id="6503073"/>
<gene>
    <name evidence="2" type="primary">Dana\GF20365</name>
    <name evidence="2" type="synonym">dana_GLEANR_2775</name>
    <name evidence="2" type="ORF">GF20365</name>
</gene>
<dbReference type="CTD" id="32102"/>
<reference evidence="2 3" key="1">
    <citation type="journal article" date="2007" name="Nature">
        <title>Evolution of genes and genomes on the Drosophila phylogeny.</title>
        <authorList>
            <consortium name="Drosophila 12 Genomes Consortium"/>
            <person name="Clark A.G."/>
            <person name="Eisen M.B."/>
            <person name="Smith D.R."/>
            <person name="Bergman C.M."/>
            <person name="Oliver B."/>
            <person name="Markow T.A."/>
            <person name="Kaufman T.C."/>
            <person name="Kellis M."/>
            <person name="Gelbart W."/>
            <person name="Iyer V.N."/>
            <person name="Pollard D.A."/>
            <person name="Sackton T.B."/>
            <person name="Larracuente A.M."/>
            <person name="Singh N.D."/>
            <person name="Abad J.P."/>
            <person name="Abt D.N."/>
            <person name="Adryan B."/>
            <person name="Aguade M."/>
            <person name="Akashi H."/>
            <person name="Anderson W.W."/>
            <person name="Aquadro C.F."/>
            <person name="Ardell D.H."/>
            <person name="Arguello R."/>
            <person name="Artieri C.G."/>
            <person name="Barbash D.A."/>
            <person name="Barker D."/>
            <person name="Barsanti P."/>
            <person name="Batterham P."/>
            <person name="Batzoglou S."/>
            <person name="Begun D."/>
            <person name="Bhutkar A."/>
            <person name="Blanco E."/>
            <person name="Bosak S.A."/>
            <person name="Bradley R.K."/>
            <person name="Brand A.D."/>
            <person name="Brent M.R."/>
            <person name="Brooks A.N."/>
            <person name="Brown R.H."/>
            <person name="Butlin R.K."/>
            <person name="Caggese C."/>
            <person name="Calvi B.R."/>
            <person name="Bernardo de Carvalho A."/>
            <person name="Caspi A."/>
            <person name="Castrezana S."/>
            <person name="Celniker S.E."/>
            <person name="Chang J.L."/>
            <person name="Chapple C."/>
            <person name="Chatterji S."/>
            <person name="Chinwalla A."/>
            <person name="Civetta A."/>
            <person name="Clifton S.W."/>
            <person name="Comeron J.M."/>
            <person name="Costello J.C."/>
            <person name="Coyne J.A."/>
            <person name="Daub J."/>
            <person name="David R.G."/>
            <person name="Delcher A.L."/>
            <person name="Delehaunty K."/>
            <person name="Do C.B."/>
            <person name="Ebling H."/>
            <person name="Edwards K."/>
            <person name="Eickbush T."/>
            <person name="Evans J.D."/>
            <person name="Filipski A."/>
            <person name="Findeiss S."/>
            <person name="Freyhult E."/>
            <person name="Fulton L."/>
            <person name="Fulton R."/>
            <person name="Garcia A.C."/>
            <person name="Gardiner A."/>
            <person name="Garfield D.A."/>
            <person name="Garvin B.E."/>
            <person name="Gibson G."/>
            <person name="Gilbert D."/>
            <person name="Gnerre S."/>
            <person name="Godfrey J."/>
            <person name="Good R."/>
            <person name="Gotea V."/>
            <person name="Gravely B."/>
            <person name="Greenberg A.J."/>
            <person name="Griffiths-Jones S."/>
            <person name="Gross S."/>
            <person name="Guigo R."/>
            <person name="Gustafson E.A."/>
            <person name="Haerty W."/>
            <person name="Hahn M.W."/>
            <person name="Halligan D.L."/>
            <person name="Halpern A.L."/>
            <person name="Halter G.M."/>
            <person name="Han M.V."/>
            <person name="Heger A."/>
            <person name="Hillier L."/>
            <person name="Hinrichs A.S."/>
            <person name="Holmes I."/>
            <person name="Hoskins R.A."/>
            <person name="Hubisz M.J."/>
            <person name="Hultmark D."/>
            <person name="Huntley M.A."/>
            <person name="Jaffe D.B."/>
            <person name="Jagadeeshan S."/>
            <person name="Jeck W.R."/>
            <person name="Johnson J."/>
            <person name="Jones C.D."/>
            <person name="Jordan W.C."/>
            <person name="Karpen G.H."/>
            <person name="Kataoka E."/>
            <person name="Keightley P.D."/>
            <person name="Kheradpour P."/>
            <person name="Kirkness E.F."/>
            <person name="Koerich L.B."/>
            <person name="Kristiansen K."/>
            <person name="Kudrna D."/>
            <person name="Kulathinal R.J."/>
            <person name="Kumar S."/>
            <person name="Kwok R."/>
            <person name="Lander E."/>
            <person name="Langley C.H."/>
            <person name="Lapoint R."/>
            <person name="Lazzaro B.P."/>
            <person name="Lee S.J."/>
            <person name="Levesque L."/>
            <person name="Li R."/>
            <person name="Lin C.F."/>
            <person name="Lin M.F."/>
            <person name="Lindblad-Toh K."/>
            <person name="Llopart A."/>
            <person name="Long M."/>
            <person name="Low L."/>
            <person name="Lozovsky E."/>
            <person name="Lu J."/>
            <person name="Luo M."/>
            <person name="Machado C.A."/>
            <person name="Makalowski W."/>
            <person name="Marzo M."/>
            <person name="Matsuda M."/>
            <person name="Matzkin L."/>
            <person name="McAllister B."/>
            <person name="McBride C.S."/>
            <person name="McKernan B."/>
            <person name="McKernan K."/>
            <person name="Mendez-Lago M."/>
            <person name="Minx P."/>
            <person name="Mollenhauer M.U."/>
            <person name="Montooth K."/>
            <person name="Mount S.M."/>
            <person name="Mu X."/>
            <person name="Myers E."/>
            <person name="Negre B."/>
            <person name="Newfeld S."/>
            <person name="Nielsen R."/>
            <person name="Noor M.A."/>
            <person name="O'Grady P."/>
            <person name="Pachter L."/>
            <person name="Papaceit M."/>
            <person name="Parisi M.J."/>
            <person name="Parisi M."/>
            <person name="Parts L."/>
            <person name="Pedersen J.S."/>
            <person name="Pesole G."/>
            <person name="Phillippy A.M."/>
            <person name="Ponting C.P."/>
            <person name="Pop M."/>
            <person name="Porcelli D."/>
            <person name="Powell J.R."/>
            <person name="Prohaska S."/>
            <person name="Pruitt K."/>
            <person name="Puig M."/>
            <person name="Quesneville H."/>
            <person name="Ram K.R."/>
            <person name="Rand D."/>
            <person name="Rasmussen M.D."/>
            <person name="Reed L.K."/>
            <person name="Reenan R."/>
            <person name="Reily A."/>
            <person name="Remington K.A."/>
            <person name="Rieger T.T."/>
            <person name="Ritchie M.G."/>
            <person name="Robin C."/>
            <person name="Rogers Y.H."/>
            <person name="Rohde C."/>
            <person name="Rozas J."/>
            <person name="Rubenfield M.J."/>
            <person name="Ruiz A."/>
            <person name="Russo S."/>
            <person name="Salzberg S.L."/>
            <person name="Sanchez-Gracia A."/>
            <person name="Saranga D.J."/>
            <person name="Sato H."/>
            <person name="Schaeffer S.W."/>
            <person name="Schatz M.C."/>
            <person name="Schlenke T."/>
            <person name="Schwartz R."/>
            <person name="Segarra C."/>
            <person name="Singh R.S."/>
            <person name="Sirot L."/>
            <person name="Sirota M."/>
            <person name="Sisneros N.B."/>
            <person name="Smith C.D."/>
            <person name="Smith T.F."/>
            <person name="Spieth J."/>
            <person name="Stage D.E."/>
            <person name="Stark A."/>
            <person name="Stephan W."/>
            <person name="Strausberg R.L."/>
            <person name="Strempel S."/>
            <person name="Sturgill D."/>
            <person name="Sutton G."/>
            <person name="Sutton G.G."/>
            <person name="Tao W."/>
            <person name="Teichmann S."/>
            <person name="Tobari Y.N."/>
            <person name="Tomimura Y."/>
            <person name="Tsolas J.M."/>
            <person name="Valente V.L."/>
            <person name="Venter E."/>
            <person name="Venter J.C."/>
            <person name="Vicario S."/>
            <person name="Vieira F.G."/>
            <person name="Vilella A.J."/>
            <person name="Villasante A."/>
            <person name="Walenz B."/>
            <person name="Wang J."/>
            <person name="Wasserman M."/>
            <person name="Watts T."/>
            <person name="Wilson D."/>
            <person name="Wilson R.K."/>
            <person name="Wing R.A."/>
            <person name="Wolfner M.F."/>
            <person name="Wong A."/>
            <person name="Wong G.K."/>
            <person name="Wu C.I."/>
            <person name="Wu G."/>
            <person name="Yamamoto D."/>
            <person name="Yang H.P."/>
            <person name="Yang S.P."/>
            <person name="Yorke J.A."/>
            <person name="Yoshida K."/>
            <person name="Zdobnov E."/>
            <person name="Zhang P."/>
            <person name="Zhang Y."/>
            <person name="Zimin A.V."/>
            <person name="Baldwin J."/>
            <person name="Abdouelleil A."/>
            <person name="Abdulkadir J."/>
            <person name="Abebe A."/>
            <person name="Abera B."/>
            <person name="Abreu J."/>
            <person name="Acer S.C."/>
            <person name="Aftuck L."/>
            <person name="Alexander A."/>
            <person name="An P."/>
            <person name="Anderson E."/>
            <person name="Anderson S."/>
            <person name="Arachi H."/>
            <person name="Azer M."/>
            <person name="Bachantsang P."/>
            <person name="Barry A."/>
            <person name="Bayul T."/>
            <person name="Berlin A."/>
            <person name="Bessette D."/>
            <person name="Bloom T."/>
            <person name="Blye J."/>
            <person name="Boguslavskiy L."/>
            <person name="Bonnet C."/>
            <person name="Boukhgalter B."/>
            <person name="Bourzgui I."/>
            <person name="Brown A."/>
            <person name="Cahill P."/>
            <person name="Channer S."/>
            <person name="Cheshatsang Y."/>
            <person name="Chuda L."/>
            <person name="Citroen M."/>
            <person name="Collymore A."/>
            <person name="Cooke P."/>
            <person name="Costello M."/>
            <person name="D'Aco K."/>
            <person name="Daza R."/>
            <person name="De Haan G."/>
            <person name="DeGray S."/>
            <person name="DeMaso C."/>
            <person name="Dhargay N."/>
            <person name="Dooley K."/>
            <person name="Dooley E."/>
            <person name="Doricent M."/>
            <person name="Dorje P."/>
            <person name="Dorjee K."/>
            <person name="Dupes A."/>
            <person name="Elong R."/>
            <person name="Falk J."/>
            <person name="Farina A."/>
            <person name="Faro S."/>
            <person name="Ferguson D."/>
            <person name="Fisher S."/>
            <person name="Foley C.D."/>
            <person name="Franke A."/>
            <person name="Friedrich D."/>
            <person name="Gadbois L."/>
            <person name="Gearin G."/>
            <person name="Gearin C.R."/>
            <person name="Giannoukos G."/>
            <person name="Goode T."/>
            <person name="Graham J."/>
            <person name="Grandbois E."/>
            <person name="Grewal S."/>
            <person name="Gyaltsen K."/>
            <person name="Hafez N."/>
            <person name="Hagos B."/>
            <person name="Hall J."/>
            <person name="Henson C."/>
            <person name="Hollinger A."/>
            <person name="Honan T."/>
            <person name="Huard M.D."/>
            <person name="Hughes L."/>
            <person name="Hurhula B."/>
            <person name="Husby M.E."/>
            <person name="Kamat A."/>
            <person name="Kanga B."/>
            <person name="Kashin S."/>
            <person name="Khazanovich D."/>
            <person name="Kisner P."/>
            <person name="Lance K."/>
            <person name="Lara M."/>
            <person name="Lee W."/>
            <person name="Lennon N."/>
            <person name="Letendre F."/>
            <person name="LeVine R."/>
            <person name="Lipovsky A."/>
            <person name="Liu X."/>
            <person name="Liu J."/>
            <person name="Liu S."/>
            <person name="Lokyitsang T."/>
            <person name="Lokyitsang Y."/>
            <person name="Lubonja R."/>
            <person name="Lui A."/>
            <person name="MacDonald P."/>
            <person name="Magnisalis V."/>
            <person name="Maru K."/>
            <person name="Matthews C."/>
            <person name="McCusker W."/>
            <person name="McDonough S."/>
            <person name="Mehta T."/>
            <person name="Meldrim J."/>
            <person name="Meneus L."/>
            <person name="Mihai O."/>
            <person name="Mihalev A."/>
            <person name="Mihova T."/>
            <person name="Mittelman R."/>
            <person name="Mlenga V."/>
            <person name="Montmayeur A."/>
            <person name="Mulrain L."/>
            <person name="Navidi A."/>
            <person name="Naylor J."/>
            <person name="Negash T."/>
            <person name="Nguyen T."/>
            <person name="Nguyen N."/>
            <person name="Nicol R."/>
            <person name="Norbu C."/>
            <person name="Norbu N."/>
            <person name="Novod N."/>
            <person name="O'Neill B."/>
            <person name="Osman S."/>
            <person name="Markiewicz E."/>
            <person name="Oyono O.L."/>
            <person name="Patti C."/>
            <person name="Phunkhang P."/>
            <person name="Pierre F."/>
            <person name="Priest M."/>
            <person name="Raghuraman S."/>
            <person name="Rege F."/>
            <person name="Reyes R."/>
            <person name="Rise C."/>
            <person name="Rogov P."/>
            <person name="Ross K."/>
            <person name="Ryan E."/>
            <person name="Settipalli S."/>
            <person name="Shea T."/>
            <person name="Sherpa N."/>
            <person name="Shi L."/>
            <person name="Shih D."/>
            <person name="Sparrow T."/>
            <person name="Spaulding J."/>
            <person name="Stalker J."/>
            <person name="Stange-Thomann N."/>
            <person name="Stavropoulos S."/>
            <person name="Stone C."/>
            <person name="Strader C."/>
            <person name="Tesfaye S."/>
            <person name="Thomson T."/>
            <person name="Thoulutsang Y."/>
            <person name="Thoulutsang D."/>
            <person name="Topham K."/>
            <person name="Topping I."/>
            <person name="Tsamla T."/>
            <person name="Vassiliev H."/>
            <person name="Vo A."/>
            <person name="Wangchuk T."/>
            <person name="Wangdi T."/>
            <person name="Weiand M."/>
            <person name="Wilkinson J."/>
            <person name="Wilson A."/>
            <person name="Yadav S."/>
            <person name="Young G."/>
            <person name="Yu Q."/>
            <person name="Zembek L."/>
            <person name="Zhong D."/>
            <person name="Zimmer A."/>
            <person name="Zwirko Z."/>
            <person name="Jaffe D.B."/>
            <person name="Alvarez P."/>
            <person name="Brockman W."/>
            <person name="Butler J."/>
            <person name="Chin C."/>
            <person name="Gnerre S."/>
            <person name="Grabherr M."/>
            <person name="Kleber M."/>
            <person name="Mauceli E."/>
            <person name="MacCallum I."/>
        </authorList>
    </citation>
    <scope>NUCLEOTIDE SEQUENCE [LARGE SCALE GENOMIC DNA]</scope>
    <source>
        <strain evidence="3">Tucson 14024-0371.13</strain>
    </source>
</reference>
<feature type="region of interest" description="Disordered" evidence="1">
    <location>
        <begin position="1"/>
        <end position="31"/>
    </location>
</feature>
<organism evidence="2 3">
    <name type="scientific">Drosophila ananassae</name>
    <name type="common">Fruit fly</name>
    <dbReference type="NCBI Taxonomy" id="7217"/>
    <lineage>
        <taxon>Eukaryota</taxon>
        <taxon>Metazoa</taxon>
        <taxon>Ecdysozoa</taxon>
        <taxon>Arthropoda</taxon>
        <taxon>Hexapoda</taxon>
        <taxon>Insecta</taxon>
        <taxon>Pterygota</taxon>
        <taxon>Neoptera</taxon>
        <taxon>Endopterygota</taxon>
        <taxon>Diptera</taxon>
        <taxon>Brachycera</taxon>
        <taxon>Muscomorpha</taxon>
        <taxon>Ephydroidea</taxon>
        <taxon>Drosophilidae</taxon>
        <taxon>Drosophila</taxon>
        <taxon>Sophophora</taxon>
    </lineage>
</organism>
<dbReference type="AlphaFoldDB" id="B3MQ27"/>
<dbReference type="KEGG" id="dan:6503073"/>
<dbReference type="STRING" id="7217.B3MQ27"/>
<feature type="compositionally biased region" description="Polar residues" evidence="1">
    <location>
        <begin position="1"/>
        <end position="29"/>
    </location>
</feature>
<name>B3MQ27_DROAN</name>
<accession>B3MQ27</accession>
<dbReference type="InParanoid" id="B3MQ27"/>